<name>A0A381YGN7_9ZZZZ</name>
<feature type="transmembrane region" description="Helical" evidence="1">
    <location>
        <begin position="65"/>
        <end position="88"/>
    </location>
</feature>
<accession>A0A381YGN7</accession>
<feature type="transmembrane region" description="Helical" evidence="1">
    <location>
        <begin position="261"/>
        <end position="280"/>
    </location>
</feature>
<dbReference type="EMBL" id="UINC01018175">
    <property type="protein sequence ID" value="SVA76090.1"/>
    <property type="molecule type" value="Genomic_DNA"/>
</dbReference>
<organism evidence="3">
    <name type="scientific">marine metagenome</name>
    <dbReference type="NCBI Taxonomy" id="408172"/>
    <lineage>
        <taxon>unclassified sequences</taxon>
        <taxon>metagenomes</taxon>
        <taxon>ecological metagenomes</taxon>
    </lineage>
</organism>
<feature type="transmembrane region" description="Helical" evidence="1">
    <location>
        <begin position="36"/>
        <end position="59"/>
    </location>
</feature>
<feature type="transmembrane region" description="Helical" evidence="1">
    <location>
        <begin position="219"/>
        <end position="241"/>
    </location>
</feature>
<sequence>MNMPLWLLLALIVPLMLAAVNMIDKLVVERHVHTTLLYPFYVGIMEMLIASSALAILLLTGIESVNWPIIAGAMGMGSLRGIGLIFLVSALRLEQVSRVVAIWFLNPILVVGMAVVFLSESVSDLAIMAIVMASLGAGIVSWTGGESSRKFMAPKVIALALLSALAWASANILTKQFVEDAPFWQFNFGSRLGFGMVMLILILSSEVRRDVRTGWRSRPLWALFLLAEVIVTISLPLYYVAIKLGPVSLVSAVGAIQPLTVLIYSIGLALLFPATFGGWIARGRSKLVPQLIGTLILAAGVSIVSVQ</sequence>
<proteinExistence type="predicted"/>
<evidence type="ECO:0000259" key="2">
    <source>
        <dbReference type="Pfam" id="PF00892"/>
    </source>
</evidence>
<protein>
    <recommendedName>
        <fullName evidence="2">EamA domain-containing protein</fullName>
    </recommendedName>
</protein>
<reference evidence="3" key="1">
    <citation type="submission" date="2018-05" db="EMBL/GenBank/DDBJ databases">
        <authorList>
            <person name="Lanie J.A."/>
            <person name="Ng W.-L."/>
            <person name="Kazmierczak K.M."/>
            <person name="Andrzejewski T.M."/>
            <person name="Davidsen T.M."/>
            <person name="Wayne K.J."/>
            <person name="Tettelin H."/>
            <person name="Glass J.I."/>
            <person name="Rusch D."/>
            <person name="Podicherti R."/>
            <person name="Tsui H.-C.T."/>
            <person name="Winkler M.E."/>
        </authorList>
    </citation>
    <scope>NUCLEOTIDE SEQUENCE</scope>
</reference>
<keyword evidence="1" id="KW-1133">Transmembrane helix</keyword>
<evidence type="ECO:0000256" key="1">
    <source>
        <dbReference type="SAM" id="Phobius"/>
    </source>
</evidence>
<evidence type="ECO:0000313" key="3">
    <source>
        <dbReference type="EMBL" id="SVA76090.1"/>
    </source>
</evidence>
<gene>
    <name evidence="3" type="ORF">METZ01_LOCUS128944</name>
</gene>
<feature type="transmembrane region" description="Helical" evidence="1">
    <location>
        <begin position="156"/>
        <end position="174"/>
    </location>
</feature>
<feature type="domain" description="EamA" evidence="2">
    <location>
        <begin position="156"/>
        <end position="267"/>
    </location>
</feature>
<feature type="transmembrane region" description="Helical" evidence="1">
    <location>
        <begin position="100"/>
        <end position="119"/>
    </location>
</feature>
<keyword evidence="1" id="KW-0812">Transmembrane</keyword>
<dbReference type="InterPro" id="IPR037185">
    <property type="entry name" value="EmrE-like"/>
</dbReference>
<feature type="transmembrane region" description="Helical" evidence="1">
    <location>
        <begin position="287"/>
        <end position="306"/>
    </location>
</feature>
<feature type="transmembrane region" description="Helical" evidence="1">
    <location>
        <begin position="6"/>
        <end position="24"/>
    </location>
</feature>
<feature type="transmembrane region" description="Helical" evidence="1">
    <location>
        <begin position="186"/>
        <end position="207"/>
    </location>
</feature>
<dbReference type="GO" id="GO:0016020">
    <property type="term" value="C:membrane"/>
    <property type="evidence" value="ECO:0007669"/>
    <property type="project" value="InterPro"/>
</dbReference>
<keyword evidence="1" id="KW-0472">Membrane</keyword>
<dbReference type="InterPro" id="IPR000620">
    <property type="entry name" value="EamA_dom"/>
</dbReference>
<feature type="transmembrane region" description="Helical" evidence="1">
    <location>
        <begin position="125"/>
        <end position="144"/>
    </location>
</feature>
<dbReference type="Pfam" id="PF00892">
    <property type="entry name" value="EamA"/>
    <property type="match status" value="1"/>
</dbReference>
<dbReference type="SUPFAM" id="SSF103481">
    <property type="entry name" value="Multidrug resistance efflux transporter EmrE"/>
    <property type="match status" value="1"/>
</dbReference>
<dbReference type="AlphaFoldDB" id="A0A381YGN7"/>